<comment type="function">
    <text evidence="10">Inner membrane component of the type II secretion system required for the energy-dependent secretion of extracellular factors such as proteases and toxins from the periplasm.</text>
</comment>
<evidence type="ECO:0000256" key="4">
    <source>
        <dbReference type="ARBA" id="ARBA00022475"/>
    </source>
</evidence>
<dbReference type="Gene3D" id="3.30.420.380">
    <property type="match status" value="1"/>
</dbReference>
<accession>A0A346NHK4</accession>
<evidence type="ECO:0000313" key="13">
    <source>
        <dbReference type="EMBL" id="AXR05011.1"/>
    </source>
</evidence>
<dbReference type="GO" id="GO:0015628">
    <property type="term" value="P:protein secretion by the type II secretion system"/>
    <property type="evidence" value="ECO:0007669"/>
    <property type="project" value="InterPro"/>
</dbReference>
<dbReference type="Gene3D" id="3.30.1360.100">
    <property type="entry name" value="General secretion pathway protein M, EpsM"/>
    <property type="match status" value="1"/>
</dbReference>
<proteinExistence type="inferred from homology"/>
<keyword evidence="7 10" id="KW-0653">Protein transport</keyword>
<organism evidence="13 14">
    <name type="scientific">Salinimonas sediminis</name>
    <dbReference type="NCBI Taxonomy" id="2303538"/>
    <lineage>
        <taxon>Bacteria</taxon>
        <taxon>Pseudomonadati</taxon>
        <taxon>Pseudomonadota</taxon>
        <taxon>Gammaproteobacteria</taxon>
        <taxon>Alteromonadales</taxon>
        <taxon>Alteromonadaceae</taxon>
        <taxon>Alteromonas/Salinimonas group</taxon>
        <taxon>Salinimonas</taxon>
    </lineage>
</organism>
<evidence type="ECO:0000256" key="3">
    <source>
        <dbReference type="ARBA" id="ARBA00022448"/>
    </source>
</evidence>
<dbReference type="OrthoDB" id="7011844at2"/>
<evidence type="ECO:0000313" key="14">
    <source>
        <dbReference type="Proteomes" id="UP000262073"/>
    </source>
</evidence>
<keyword evidence="3 10" id="KW-0813">Transport</keyword>
<evidence type="ECO:0000256" key="7">
    <source>
        <dbReference type="ARBA" id="ARBA00022927"/>
    </source>
</evidence>
<feature type="domain" description="GspL periplasmic" evidence="12">
    <location>
        <begin position="244"/>
        <end position="398"/>
    </location>
</feature>
<evidence type="ECO:0000256" key="8">
    <source>
        <dbReference type="ARBA" id="ARBA00022989"/>
    </source>
</evidence>
<reference evidence="13 14" key="1">
    <citation type="submission" date="2018-08" db="EMBL/GenBank/DDBJ databases">
        <title>Salinimonas sediminis sp. nov., a piezophilic bacterium isolated from a deep-sea sediment sample from the New Britain Trench.</title>
        <authorList>
            <person name="Cao J."/>
        </authorList>
    </citation>
    <scope>NUCLEOTIDE SEQUENCE [LARGE SCALE GENOMIC DNA]</scope>
    <source>
        <strain evidence="13 14">N102</strain>
    </source>
</reference>
<comment type="similarity">
    <text evidence="2 10">Belongs to the GSP L family.</text>
</comment>
<dbReference type="InterPro" id="IPR025691">
    <property type="entry name" value="GspL_pp_dom"/>
</dbReference>
<dbReference type="InterPro" id="IPR043129">
    <property type="entry name" value="ATPase_NBD"/>
</dbReference>
<dbReference type="CDD" id="cd24017">
    <property type="entry name" value="ASKHA_T2SSL_N"/>
    <property type="match status" value="1"/>
</dbReference>
<evidence type="ECO:0000256" key="2">
    <source>
        <dbReference type="ARBA" id="ARBA00005318"/>
    </source>
</evidence>
<dbReference type="RefSeq" id="WP_108567741.1">
    <property type="nucleotide sequence ID" value="NZ_CP031769.1"/>
</dbReference>
<dbReference type="GO" id="GO:0009276">
    <property type="term" value="C:Gram-negative-bacterium-type cell wall"/>
    <property type="evidence" value="ECO:0007669"/>
    <property type="project" value="InterPro"/>
</dbReference>
<evidence type="ECO:0000256" key="6">
    <source>
        <dbReference type="ARBA" id="ARBA00022692"/>
    </source>
</evidence>
<gene>
    <name evidence="13" type="primary">gspL</name>
    <name evidence="13" type="ORF">D0Y50_00680</name>
</gene>
<dbReference type="InterPro" id="IPR024230">
    <property type="entry name" value="GspL_cyto_dom"/>
</dbReference>
<evidence type="ECO:0000259" key="11">
    <source>
        <dbReference type="Pfam" id="PF05134"/>
    </source>
</evidence>
<sequence>MEQLLVRLGARFEDPVQWLVYTDGGQEVIASGELPEAGALDTLTERAGDRPVIALAPASEILLTWVTLPARANRKVLSAIPYMLEDELASDIHQQFFALGPRLGERQAVAVVSRAQLDSWQQWMQQAGLYCDTLIPDVLAVPPCADGWSVLSIGGDLLLREEQWKGLQGEQSWILPAFAHLARQQSSPVRLVSYSDIALTDMVNVQVEQAPLELPMQVLASHVAHSKVNLLQGEYKVKRQRTGQWQQWKWVAGLAALALSVTLVERGMTLSQVEQQNRALASQIDTAVKNGFPDLGVYRDVRRKITSQMALLKQSGGDASMLVMLSQLSPAFAATQVRPQTLRFDANRVELRIQAMGKNFEALEQFRREAQSAGFTVEQGAINNRDDMVIGNVTIRSQS</sequence>
<dbReference type="NCBIfam" id="TIGR01709">
    <property type="entry name" value="typeII_sec_gspL"/>
    <property type="match status" value="1"/>
</dbReference>
<evidence type="ECO:0000256" key="1">
    <source>
        <dbReference type="ARBA" id="ARBA00004377"/>
    </source>
</evidence>
<evidence type="ECO:0000256" key="10">
    <source>
        <dbReference type="PIRNR" id="PIRNR015761"/>
    </source>
</evidence>
<protein>
    <recommendedName>
        <fullName evidence="10">Type II secretion system protein L</fullName>
        <shortName evidence="10">T2SS protein L</shortName>
    </recommendedName>
</protein>
<evidence type="ECO:0000256" key="5">
    <source>
        <dbReference type="ARBA" id="ARBA00022519"/>
    </source>
</evidence>
<dbReference type="GO" id="GO:0015627">
    <property type="term" value="C:type II protein secretion system complex"/>
    <property type="evidence" value="ECO:0007669"/>
    <property type="project" value="InterPro"/>
</dbReference>
<keyword evidence="8" id="KW-1133">Transmembrane helix</keyword>
<name>A0A346NHK4_9ALTE</name>
<dbReference type="SUPFAM" id="SSF53067">
    <property type="entry name" value="Actin-like ATPase domain"/>
    <property type="match status" value="2"/>
</dbReference>
<evidence type="ECO:0000259" key="12">
    <source>
        <dbReference type="Pfam" id="PF12693"/>
    </source>
</evidence>
<keyword evidence="6" id="KW-0812">Transmembrane</keyword>
<keyword evidence="9" id="KW-0472">Membrane</keyword>
<dbReference type="KEGG" id="salm:D0Y50_00680"/>
<dbReference type="AlphaFoldDB" id="A0A346NHK4"/>
<feature type="domain" description="GspL cytoplasmic actin-ATPase-like" evidence="11">
    <location>
        <begin position="4"/>
        <end position="237"/>
    </location>
</feature>
<keyword evidence="4" id="KW-1003">Cell membrane</keyword>
<dbReference type="GO" id="GO:0005886">
    <property type="term" value="C:plasma membrane"/>
    <property type="evidence" value="ECO:0007669"/>
    <property type="project" value="UniProtKB-SubCell"/>
</dbReference>
<dbReference type="EMBL" id="CP031769">
    <property type="protein sequence ID" value="AXR05011.1"/>
    <property type="molecule type" value="Genomic_DNA"/>
</dbReference>
<dbReference type="Pfam" id="PF05134">
    <property type="entry name" value="T2SSL"/>
    <property type="match status" value="1"/>
</dbReference>
<keyword evidence="14" id="KW-1185">Reference proteome</keyword>
<dbReference type="Gene3D" id="3.30.420.370">
    <property type="match status" value="1"/>
</dbReference>
<dbReference type="Pfam" id="PF12693">
    <property type="entry name" value="GspL_C"/>
    <property type="match status" value="1"/>
</dbReference>
<comment type="subcellular location">
    <subcellularLocation>
        <location evidence="1">Cell inner membrane</location>
        <topology evidence="1">Single-pass membrane protein</topology>
    </subcellularLocation>
</comment>
<dbReference type="Proteomes" id="UP000262073">
    <property type="component" value="Chromosome"/>
</dbReference>
<evidence type="ECO:0000256" key="9">
    <source>
        <dbReference type="ARBA" id="ARBA00023136"/>
    </source>
</evidence>
<keyword evidence="5" id="KW-0997">Cell inner membrane</keyword>
<dbReference type="InterPro" id="IPR007812">
    <property type="entry name" value="T2SS_protein-GspL"/>
</dbReference>
<dbReference type="PIRSF" id="PIRSF015761">
    <property type="entry name" value="Protein_L"/>
    <property type="match status" value="1"/>
</dbReference>